<feature type="region of interest" description="Disordered" evidence="1">
    <location>
        <begin position="172"/>
        <end position="193"/>
    </location>
</feature>
<dbReference type="PANTHER" id="PTHR12458">
    <property type="entry name" value="ORF PROTEIN"/>
    <property type="match status" value="1"/>
</dbReference>
<evidence type="ECO:0000313" key="4">
    <source>
        <dbReference type="Proteomes" id="UP000887568"/>
    </source>
</evidence>
<accession>A0A914AZ90</accession>
<feature type="compositionally biased region" description="Polar residues" evidence="1">
    <location>
        <begin position="721"/>
        <end position="735"/>
    </location>
</feature>
<dbReference type="OMA" id="CVSANCK"/>
<feature type="compositionally biased region" description="Basic and acidic residues" evidence="1">
    <location>
        <begin position="656"/>
        <end position="667"/>
    </location>
</feature>
<feature type="region of interest" description="Disordered" evidence="1">
    <location>
        <begin position="226"/>
        <end position="806"/>
    </location>
</feature>
<feature type="compositionally biased region" description="Low complexity" evidence="1">
    <location>
        <begin position="275"/>
        <end position="292"/>
    </location>
</feature>
<feature type="compositionally biased region" description="Basic and acidic residues" evidence="1">
    <location>
        <begin position="313"/>
        <end position="323"/>
    </location>
</feature>
<dbReference type="RefSeq" id="XP_038068575.1">
    <property type="nucleotide sequence ID" value="XM_038212647.1"/>
</dbReference>
<dbReference type="AlphaFoldDB" id="A0A914AZ90"/>
<protein>
    <recommendedName>
        <fullName evidence="2">CFA20 domain-containing protein</fullName>
    </recommendedName>
</protein>
<dbReference type="RefSeq" id="XP_038068574.1">
    <property type="nucleotide sequence ID" value="XM_038212646.1"/>
</dbReference>
<dbReference type="RefSeq" id="XP_038068576.1">
    <property type="nucleotide sequence ID" value="XM_038212648.1"/>
</dbReference>
<feature type="compositionally biased region" description="Polar residues" evidence="1">
    <location>
        <begin position="574"/>
        <end position="588"/>
    </location>
</feature>
<dbReference type="Pfam" id="PF05018">
    <property type="entry name" value="CFA20_dom"/>
    <property type="match status" value="1"/>
</dbReference>
<dbReference type="InterPro" id="IPR040441">
    <property type="entry name" value="CFA20/CFAP20DC"/>
</dbReference>
<feature type="compositionally biased region" description="Polar residues" evidence="1">
    <location>
        <begin position="325"/>
        <end position="335"/>
    </location>
</feature>
<feature type="compositionally biased region" description="Polar residues" evidence="1">
    <location>
        <begin position="404"/>
        <end position="414"/>
    </location>
</feature>
<dbReference type="Proteomes" id="UP000887568">
    <property type="component" value="Unplaced"/>
</dbReference>
<feature type="region of interest" description="Disordered" evidence="1">
    <location>
        <begin position="935"/>
        <end position="972"/>
    </location>
</feature>
<feature type="compositionally biased region" description="Low complexity" evidence="1">
    <location>
        <begin position="867"/>
        <end position="879"/>
    </location>
</feature>
<feature type="compositionally biased region" description="Polar residues" evidence="1">
    <location>
        <begin position="234"/>
        <end position="247"/>
    </location>
</feature>
<reference evidence="3" key="1">
    <citation type="submission" date="2022-11" db="UniProtKB">
        <authorList>
            <consortium name="EnsemblMetazoa"/>
        </authorList>
    </citation>
    <scope>IDENTIFICATION</scope>
</reference>
<feature type="compositionally biased region" description="Basic and acidic residues" evidence="1">
    <location>
        <begin position="736"/>
        <end position="746"/>
    </location>
</feature>
<dbReference type="EnsemblMetazoa" id="XM_038212648.1">
    <property type="protein sequence ID" value="XP_038068576.1"/>
    <property type="gene ID" value="LOC119737969"/>
</dbReference>
<sequence length="998" mass="109871">MFKSEFQGGAYVEVFSCQGKEPLAKWKLTGAASIHKVYEKEAKSFVHVLEGAGTSTKIQLPKDVKQTLALVQRFLVLQVFVPLGQDFSIELGVSDMGNNKRRLLFSTAQKEIAATPLHAKIPLTVVRRAMWLNLCIDLVSMVSEAFRLQTYKSLDSLIVCASCHLRKVFTMKTQPPDDTDDDDQYDCNPPTNNMELDSIPRSCQFSADVSCQTQVLNMNKLRHAEFKLKPDSRPGSSTEPLDLNSSMKGRRNRPTHIAFGSKVPVPAIGAGKKPASAGSQREGSESASSRSSRSSHSRALKQEGDPLVSDRSVSAKKEVDRLTVHSGSRQRQASDPGTEVADLESRVDKGTLKGSNTWSAGLEASKEDNFVQPHPPRQKSGDKSRRVVKVRPNSGKRERGDSMSAGSDTSTSGRSGHYDRSRYADNGGSGAQRRDSEESSDADRPSRVSDAAILKYASSRIKAGADVNVNGDESKGSEKPMNKNGNHQGVRPTVDSLSESDELAGRSNQKGRTQRRKKKADRPPPLSRMDSLSESEEGQRQRGKGRSHGDRGEGGGGVARSGRPEKREGGGSSRMEQLSDISTTTDSGVTDLHSAATSRGAEESRDQTRPKPPNTSRHGNKQSRAEGNKSSNDPLAKGNGKIYTFTSPPRSAPLRPIERSRHLEPKKLQLQKISEGPPRISPTPPPADDDRPSPRNSSPSDRLNGEGGRTRYNAIFRRTPSPRQIRSLQLSSSGEFSDHKRNDVDSPKPTASMSPQQTRKSLLTASALQSHSRASAASPARGSLSRLSIHSKKLREIPKDDPRLSDDYDWMKYQSNNSSLASSLEANMLASLRRQQLEEMYEEDPNDERQQANNSFDIHNYGDDDLSSSSDDTATTYSTFKPPDALQKAHRYQDEMHFPSNTNPLTQSNPRDWSNLFSPPIVLPSEKIKADHEAAILSPGKDMPTAFRTDKARTKSTSSDDPGRAFTESEEDEELDLLYDPCLNCYYDPRTGKYYELK</sequence>
<feature type="compositionally biased region" description="Basic and acidic residues" evidence="1">
    <location>
        <begin position="794"/>
        <end position="806"/>
    </location>
</feature>
<feature type="region of interest" description="Disordered" evidence="1">
    <location>
        <begin position="841"/>
        <end position="884"/>
    </location>
</feature>
<evidence type="ECO:0000256" key="1">
    <source>
        <dbReference type="SAM" id="MobiDB-lite"/>
    </source>
</evidence>
<dbReference type="GeneID" id="119737969"/>
<organism evidence="3 4">
    <name type="scientific">Patiria miniata</name>
    <name type="common">Bat star</name>
    <name type="synonym">Asterina miniata</name>
    <dbReference type="NCBI Taxonomy" id="46514"/>
    <lineage>
        <taxon>Eukaryota</taxon>
        <taxon>Metazoa</taxon>
        <taxon>Echinodermata</taxon>
        <taxon>Eleutherozoa</taxon>
        <taxon>Asterozoa</taxon>
        <taxon>Asteroidea</taxon>
        <taxon>Valvatacea</taxon>
        <taxon>Valvatida</taxon>
        <taxon>Asterinidae</taxon>
        <taxon>Patiria</taxon>
    </lineage>
</organism>
<dbReference type="EnsemblMetazoa" id="XM_038212647.1">
    <property type="protein sequence ID" value="XP_038068575.1"/>
    <property type="gene ID" value="LOC119737969"/>
</dbReference>
<keyword evidence="4" id="KW-1185">Reference proteome</keyword>
<feature type="domain" description="CFA20" evidence="2">
    <location>
        <begin position="1"/>
        <end position="173"/>
    </location>
</feature>
<proteinExistence type="predicted"/>
<dbReference type="EnsemblMetazoa" id="XM_038212646.1">
    <property type="protein sequence ID" value="XP_038068574.1"/>
    <property type="gene ID" value="LOC119737969"/>
</dbReference>
<dbReference type="InterPro" id="IPR007714">
    <property type="entry name" value="CFA20_dom"/>
</dbReference>
<name>A0A914AZ90_PATMI</name>
<feature type="compositionally biased region" description="Low complexity" evidence="1">
    <location>
        <begin position="770"/>
        <end position="788"/>
    </location>
</feature>
<feature type="compositionally biased region" description="Basic and acidic residues" evidence="1">
    <location>
        <begin position="472"/>
        <end position="481"/>
    </location>
</feature>
<dbReference type="OrthoDB" id="10261083at2759"/>
<feature type="compositionally biased region" description="Basic and acidic residues" evidence="1">
    <location>
        <begin position="600"/>
        <end position="609"/>
    </location>
</feature>
<feature type="compositionally biased region" description="Polar residues" evidence="1">
    <location>
        <begin position="749"/>
        <end position="769"/>
    </location>
</feature>
<evidence type="ECO:0000313" key="3">
    <source>
        <dbReference type="EnsemblMetazoa" id="XP_038068576.1"/>
    </source>
</evidence>
<feature type="compositionally biased region" description="Basic and acidic residues" evidence="1">
    <location>
        <begin position="432"/>
        <end position="447"/>
    </location>
</feature>
<evidence type="ECO:0000259" key="2">
    <source>
        <dbReference type="Pfam" id="PF05018"/>
    </source>
</evidence>